<dbReference type="STRING" id="592026.GCWU0000282_000926"/>
<dbReference type="AlphaFoldDB" id="V2ZA10"/>
<reference evidence="1 2" key="1">
    <citation type="submission" date="2013-06" db="EMBL/GenBank/DDBJ databases">
        <authorList>
            <person name="Weinstock G."/>
            <person name="Sodergren E."/>
            <person name="Clifton S."/>
            <person name="Fulton L."/>
            <person name="Fulton B."/>
            <person name="Courtney L."/>
            <person name="Fronick C."/>
            <person name="Harrison M."/>
            <person name="Strong C."/>
            <person name="Farmer C."/>
            <person name="Delahaunty K."/>
            <person name="Markovic C."/>
            <person name="Hall O."/>
            <person name="Minx P."/>
            <person name="Tomlinson C."/>
            <person name="Mitreva M."/>
            <person name="Nelson J."/>
            <person name="Hou S."/>
            <person name="Wollam A."/>
            <person name="Pepin K.H."/>
            <person name="Johnson M."/>
            <person name="Bhonagiri V."/>
            <person name="Nash W.E."/>
            <person name="Warren W."/>
            <person name="Chinwalla A."/>
            <person name="Mardis E.R."/>
            <person name="Wilson R.K."/>
        </authorList>
    </citation>
    <scope>NUCLEOTIDE SEQUENCE [LARGE SCALE GENOMIC DNA]</scope>
    <source>
        <strain evidence="1 2">ATCC 51271</strain>
    </source>
</reference>
<accession>V2ZA10</accession>
<gene>
    <name evidence="1" type="ORF">GCWU0000282_000926</name>
</gene>
<evidence type="ECO:0000313" key="1">
    <source>
        <dbReference type="EMBL" id="ESL03760.1"/>
    </source>
</evidence>
<comment type="caution">
    <text evidence="1">The sequence shown here is derived from an EMBL/GenBank/DDBJ whole genome shotgun (WGS) entry which is preliminary data.</text>
</comment>
<evidence type="ECO:0000313" key="2">
    <source>
        <dbReference type="Proteomes" id="UP000018227"/>
    </source>
</evidence>
<proteinExistence type="predicted"/>
<name>V2ZA10_9FIRM</name>
<keyword evidence="2" id="KW-1185">Reference proteome</keyword>
<dbReference type="EMBL" id="ACIL03000007">
    <property type="protein sequence ID" value="ESL03760.1"/>
    <property type="molecule type" value="Genomic_DNA"/>
</dbReference>
<organism evidence="1 2">
    <name type="scientific">Catonella morbi ATCC 51271</name>
    <dbReference type="NCBI Taxonomy" id="592026"/>
    <lineage>
        <taxon>Bacteria</taxon>
        <taxon>Bacillati</taxon>
        <taxon>Bacillota</taxon>
        <taxon>Clostridia</taxon>
        <taxon>Lachnospirales</taxon>
        <taxon>Lachnospiraceae</taxon>
        <taxon>Catonella</taxon>
    </lineage>
</organism>
<protein>
    <submittedName>
        <fullName evidence="1">Uncharacterized protein</fullName>
    </submittedName>
</protein>
<dbReference type="HOGENOM" id="CLU_2680938_0_0_9"/>
<sequence length="74" mass="7883">MPAAAVICKLRACQTDRNQGGNTENSPLRYAGAFLLNKNLSEGCKSFGRETCLTAPIVCEVCTGTHYTICGGKQ</sequence>
<dbReference type="Proteomes" id="UP000018227">
    <property type="component" value="Unassembled WGS sequence"/>
</dbReference>